<gene>
    <name evidence="2" type="ORF">V7S43_013289</name>
</gene>
<feature type="region of interest" description="Disordered" evidence="1">
    <location>
        <begin position="244"/>
        <end position="264"/>
    </location>
</feature>
<dbReference type="EMBL" id="JBIMZQ010000035">
    <property type="protein sequence ID" value="KAL3661529.1"/>
    <property type="molecule type" value="Genomic_DNA"/>
</dbReference>
<protein>
    <submittedName>
        <fullName evidence="2">Uncharacterized protein</fullName>
    </submittedName>
</protein>
<evidence type="ECO:0000313" key="3">
    <source>
        <dbReference type="Proteomes" id="UP001632037"/>
    </source>
</evidence>
<feature type="compositionally biased region" description="Acidic residues" evidence="1">
    <location>
        <begin position="355"/>
        <end position="374"/>
    </location>
</feature>
<evidence type="ECO:0000313" key="2">
    <source>
        <dbReference type="EMBL" id="KAL3661529.1"/>
    </source>
</evidence>
<reference evidence="2 3" key="1">
    <citation type="submission" date="2024-09" db="EMBL/GenBank/DDBJ databases">
        <title>Genome sequencing and assembly of Phytophthora oleae, isolate VK10A, causative agent of rot of olive drupes.</title>
        <authorList>
            <person name="Conti Taguali S."/>
            <person name="Riolo M."/>
            <person name="La Spada F."/>
            <person name="Cacciola S.O."/>
            <person name="Dionisio G."/>
        </authorList>
    </citation>
    <scope>NUCLEOTIDE SEQUENCE [LARGE SCALE GENOMIC DNA]</scope>
    <source>
        <strain evidence="2 3">VK10A</strain>
    </source>
</reference>
<proteinExistence type="predicted"/>
<feature type="compositionally biased region" description="Basic residues" evidence="1">
    <location>
        <begin position="244"/>
        <end position="259"/>
    </location>
</feature>
<sequence>MRGSASCAAFDVSTRKVPSLALVPRGHLNHATRAKKKVAGRVAQSKSTSSLHKESNENVELAAGLHLQRHQLSDTSDNTATDDKRQEPPPGRPQGDDGSEEEDEEDSDMHTELRLGERFLNVMALMARLSTQSLGDIPVPTSAGSPIRLGRTATERSLLLTRTSRRGALSPIAVSSPPPPSPPQLAVKSPPKSPIHEVRKVAKRLPRSLQGPLTFDICMLLPTPMDERQSPLKSPIRRKRLRKRVRRRKLRRRAKRTWHASHASWPPHASADYIVDHSRQDVAAISAARLVERLGERKVNAQTIPRVLSLPLPPLDRNHTQFTAEIRTDEGLELTANISEDDIIEAVEQVGSDSEYSEEGGQDEIASEDEDESNETPSFDNNTAGDESVSPQEDHKDAADKTEAPVTKHPLYHQPAWISPELHVWLVKSGLFATKPRRDLHPVSL</sequence>
<feature type="region of interest" description="Disordered" evidence="1">
    <location>
        <begin position="350"/>
        <end position="407"/>
    </location>
</feature>
<feature type="compositionally biased region" description="Acidic residues" evidence="1">
    <location>
        <begin position="97"/>
        <end position="107"/>
    </location>
</feature>
<dbReference type="AlphaFoldDB" id="A0ABD3F5I1"/>
<feature type="region of interest" description="Disordered" evidence="1">
    <location>
        <begin position="31"/>
        <end position="56"/>
    </location>
</feature>
<comment type="caution">
    <text evidence="2">The sequence shown here is derived from an EMBL/GenBank/DDBJ whole genome shotgun (WGS) entry which is preliminary data.</text>
</comment>
<feature type="region of interest" description="Disordered" evidence="1">
    <location>
        <begin position="70"/>
        <end position="110"/>
    </location>
</feature>
<keyword evidence="3" id="KW-1185">Reference proteome</keyword>
<feature type="compositionally biased region" description="Basic and acidic residues" evidence="1">
    <location>
        <begin position="392"/>
        <end position="403"/>
    </location>
</feature>
<organism evidence="2 3">
    <name type="scientific">Phytophthora oleae</name>
    <dbReference type="NCBI Taxonomy" id="2107226"/>
    <lineage>
        <taxon>Eukaryota</taxon>
        <taxon>Sar</taxon>
        <taxon>Stramenopiles</taxon>
        <taxon>Oomycota</taxon>
        <taxon>Peronosporomycetes</taxon>
        <taxon>Peronosporales</taxon>
        <taxon>Peronosporaceae</taxon>
        <taxon>Phytophthora</taxon>
    </lineage>
</organism>
<dbReference type="Proteomes" id="UP001632037">
    <property type="component" value="Unassembled WGS sequence"/>
</dbReference>
<accession>A0ABD3F5I1</accession>
<evidence type="ECO:0000256" key="1">
    <source>
        <dbReference type="SAM" id="MobiDB-lite"/>
    </source>
</evidence>
<feature type="compositionally biased region" description="Low complexity" evidence="1">
    <location>
        <begin position="164"/>
        <end position="175"/>
    </location>
</feature>
<feature type="region of interest" description="Disordered" evidence="1">
    <location>
        <begin position="164"/>
        <end position="194"/>
    </location>
</feature>
<feature type="compositionally biased region" description="Polar residues" evidence="1">
    <location>
        <begin position="375"/>
        <end position="391"/>
    </location>
</feature>
<name>A0ABD3F5I1_9STRA</name>